<evidence type="ECO:0000313" key="3">
    <source>
        <dbReference type="Proteomes" id="UP000521943"/>
    </source>
</evidence>
<feature type="region of interest" description="Disordered" evidence="1">
    <location>
        <begin position="184"/>
        <end position="232"/>
    </location>
</feature>
<feature type="compositionally biased region" description="Acidic residues" evidence="1">
    <location>
        <begin position="203"/>
        <end position="218"/>
    </location>
</feature>
<dbReference type="Proteomes" id="UP000521943">
    <property type="component" value="Unassembled WGS sequence"/>
</dbReference>
<organism evidence="2 3">
    <name type="scientific">Ephemerocybe angulata</name>
    <dbReference type="NCBI Taxonomy" id="980116"/>
    <lineage>
        <taxon>Eukaryota</taxon>
        <taxon>Fungi</taxon>
        <taxon>Dikarya</taxon>
        <taxon>Basidiomycota</taxon>
        <taxon>Agaricomycotina</taxon>
        <taxon>Agaricomycetes</taxon>
        <taxon>Agaricomycetidae</taxon>
        <taxon>Agaricales</taxon>
        <taxon>Agaricineae</taxon>
        <taxon>Psathyrellaceae</taxon>
        <taxon>Ephemerocybe</taxon>
    </lineage>
</organism>
<evidence type="ECO:0000313" key="2">
    <source>
        <dbReference type="EMBL" id="KAF6764179.1"/>
    </source>
</evidence>
<sequence length="232" mass="26540">MASAWLLQHYHTVITQPPYHHGDDCVGLVPPSTPLISNTWSRCRTRAPTPFHPPRPFTPQSSIRVHPACAPTTQIRLRAAHHSPSRNPHFASTTKYNEGSPFQWPARRIKIHWTWAVVTALGPTFGVRSRRRETIDHFMYECPAFREQREKMDTALGPRKRDLKASMKNKADLKAIATYMASTGRLPKVKRWQPPQEATQPEANDEEEEEGNETETENDGNATREGEEENER</sequence>
<reference evidence="2 3" key="1">
    <citation type="submission" date="2020-07" db="EMBL/GenBank/DDBJ databases">
        <title>Comparative genomics of pyrophilous fungi reveals a link between fire events and developmental genes.</title>
        <authorList>
            <consortium name="DOE Joint Genome Institute"/>
            <person name="Steindorff A.S."/>
            <person name="Carver A."/>
            <person name="Calhoun S."/>
            <person name="Stillman K."/>
            <person name="Liu H."/>
            <person name="Lipzen A."/>
            <person name="Pangilinan J."/>
            <person name="Labutti K."/>
            <person name="Bruns T.D."/>
            <person name="Grigoriev I.V."/>
        </authorList>
    </citation>
    <scope>NUCLEOTIDE SEQUENCE [LARGE SCALE GENOMIC DNA]</scope>
    <source>
        <strain evidence="2 3">CBS 144469</strain>
    </source>
</reference>
<gene>
    <name evidence="2" type="ORF">DFP72DRAFT_840287</name>
</gene>
<name>A0A8H6MFK3_9AGAR</name>
<proteinExistence type="predicted"/>
<dbReference type="EMBL" id="JACGCI010000004">
    <property type="protein sequence ID" value="KAF6764179.1"/>
    <property type="molecule type" value="Genomic_DNA"/>
</dbReference>
<protein>
    <submittedName>
        <fullName evidence="2">Uncharacterized protein</fullName>
    </submittedName>
</protein>
<evidence type="ECO:0000256" key="1">
    <source>
        <dbReference type="SAM" id="MobiDB-lite"/>
    </source>
</evidence>
<accession>A0A8H6MFK3</accession>
<dbReference type="OrthoDB" id="3267074at2759"/>
<comment type="caution">
    <text evidence="2">The sequence shown here is derived from an EMBL/GenBank/DDBJ whole genome shotgun (WGS) entry which is preliminary data.</text>
</comment>
<keyword evidence="3" id="KW-1185">Reference proteome</keyword>
<dbReference type="AlphaFoldDB" id="A0A8H6MFK3"/>